<dbReference type="OrthoDB" id="2237106at2"/>
<comment type="caution">
    <text evidence="1">The sequence shown here is derived from an EMBL/GenBank/DDBJ whole genome shotgun (WGS) entry which is preliminary data.</text>
</comment>
<evidence type="ECO:0000313" key="1">
    <source>
        <dbReference type="EMBL" id="MQW39230.1"/>
    </source>
</evidence>
<reference evidence="1 2" key="1">
    <citation type="submission" date="2019-10" db="EMBL/GenBank/DDBJ databases">
        <authorList>
            <person name="Dong K."/>
        </authorList>
    </citation>
    <scope>NUCLEOTIDE SEQUENCE [LARGE SCALE GENOMIC DNA]</scope>
    <source>
        <strain evidence="1 2">DSM 28960</strain>
    </source>
</reference>
<organism evidence="1 2">
    <name type="scientific">Lactococcus hircilactis</name>
    <dbReference type="NCBI Taxonomy" id="1494462"/>
    <lineage>
        <taxon>Bacteria</taxon>
        <taxon>Bacillati</taxon>
        <taxon>Bacillota</taxon>
        <taxon>Bacilli</taxon>
        <taxon>Lactobacillales</taxon>
        <taxon>Streptococcaceae</taxon>
        <taxon>Lactococcus</taxon>
    </lineage>
</organism>
<evidence type="ECO:0000313" key="2">
    <source>
        <dbReference type="Proteomes" id="UP000439550"/>
    </source>
</evidence>
<dbReference type="EMBL" id="WITJ01000005">
    <property type="protein sequence ID" value="MQW39230.1"/>
    <property type="molecule type" value="Genomic_DNA"/>
</dbReference>
<proteinExistence type="predicted"/>
<accession>A0A7X1Z7I9</accession>
<dbReference type="AlphaFoldDB" id="A0A7X1Z7I9"/>
<gene>
    <name evidence="1" type="ORF">GHI93_04665</name>
</gene>
<name>A0A7X1Z7I9_9LACT</name>
<keyword evidence="2" id="KW-1185">Reference proteome</keyword>
<sequence>MANANEKQIAFYMTKRSAKELDEIQKIFAENEGRVTKAYVLNQAIYHYYDYVKEFYGITDTQEDK</sequence>
<dbReference type="Proteomes" id="UP000439550">
    <property type="component" value="Unassembled WGS sequence"/>
</dbReference>
<protein>
    <submittedName>
        <fullName evidence="1">Uncharacterized protein</fullName>
    </submittedName>
</protein>
<dbReference type="RefSeq" id="WP_153495906.1">
    <property type="nucleotide sequence ID" value="NZ_CAXYUY010000002.1"/>
</dbReference>